<dbReference type="RefSeq" id="WP_135704041.1">
    <property type="nucleotide sequence ID" value="NZ_CP038635.1"/>
</dbReference>
<dbReference type="EMBL" id="CP038635">
    <property type="protein sequence ID" value="QBY51739.1"/>
    <property type="molecule type" value="Genomic_DNA"/>
</dbReference>
<sequence length="274" mass="30582">MVRPVAMDDENPRWPRWLSQGKKVAQLIDEGIAGSGDYAETEVGLKDVGLASRTARRFESLYRFLLRVYPAMLQRRKVLAGSTAVMELMKLHEHSAKLADKVVADVLAGTLTHDKVRAQRERVMPSTGDTARKFGTAKRIADFEHMAVAQIRRKPELLGLAKEGRVELPLPRKPLFPDLLFKQGDCTIAVEIKAAGPRRDSYIVGSYMARLAQLLQRYDRAILVLPGGCEELAQATVKLQQEWGPADISIVCLSGPKPRAFDVRTTELHGDTRR</sequence>
<dbReference type="OrthoDB" id="3237043at2"/>
<evidence type="ECO:0000313" key="1">
    <source>
        <dbReference type="EMBL" id="QBY51739.1"/>
    </source>
</evidence>
<proteinExistence type="predicted"/>
<accession>A0A4P7LCC9</accession>
<organism evidence="1 2">
    <name type="scientific">Cupriavidus oxalaticus</name>
    <dbReference type="NCBI Taxonomy" id="96344"/>
    <lineage>
        <taxon>Bacteria</taxon>
        <taxon>Pseudomonadati</taxon>
        <taxon>Pseudomonadota</taxon>
        <taxon>Betaproteobacteria</taxon>
        <taxon>Burkholderiales</taxon>
        <taxon>Burkholderiaceae</taxon>
        <taxon>Cupriavidus</taxon>
    </lineage>
</organism>
<evidence type="ECO:0000313" key="2">
    <source>
        <dbReference type="Proteomes" id="UP000295294"/>
    </source>
</evidence>
<dbReference type="AlphaFoldDB" id="A0A4P7LCC9"/>
<dbReference type="KEGG" id="cox:E0W60_10820"/>
<gene>
    <name evidence="1" type="ORF">E0W60_10820</name>
</gene>
<protein>
    <submittedName>
        <fullName evidence="1">Uncharacterized protein</fullName>
    </submittedName>
</protein>
<name>A0A4P7LCC9_9BURK</name>
<reference evidence="1 2" key="1">
    <citation type="submission" date="2019-03" db="EMBL/GenBank/DDBJ databases">
        <title>Efficiently degradation of phenoxyalkanoic acid herbicides by Cupriavidus oxalaticus strain X32.</title>
        <authorList>
            <person name="Sheng X."/>
        </authorList>
    </citation>
    <scope>NUCLEOTIDE SEQUENCE [LARGE SCALE GENOMIC DNA]</scope>
    <source>
        <strain evidence="1 2">X32</strain>
    </source>
</reference>
<dbReference type="Proteomes" id="UP000295294">
    <property type="component" value="Chromosome 2"/>
</dbReference>